<evidence type="ECO:0000256" key="4">
    <source>
        <dbReference type="SAM" id="MobiDB-lite"/>
    </source>
</evidence>
<dbReference type="Pfam" id="PF00437">
    <property type="entry name" value="T2SSE"/>
    <property type="match status" value="1"/>
</dbReference>
<organism evidence="6 7">
    <name type="scientific">Rhodovibrio sodomensis</name>
    <dbReference type="NCBI Taxonomy" id="1088"/>
    <lineage>
        <taxon>Bacteria</taxon>
        <taxon>Pseudomonadati</taxon>
        <taxon>Pseudomonadota</taxon>
        <taxon>Alphaproteobacteria</taxon>
        <taxon>Rhodospirillales</taxon>
        <taxon>Rhodovibrionaceae</taxon>
        <taxon>Rhodovibrio</taxon>
    </lineage>
</organism>
<reference evidence="6 7" key="1">
    <citation type="journal article" date="2020" name="Microorganisms">
        <title>Osmotic Adaptation and Compatible Solute Biosynthesis of Phototrophic Bacteria as Revealed from Genome Analyses.</title>
        <authorList>
            <person name="Imhoff J.F."/>
            <person name="Rahn T."/>
            <person name="Kunzel S."/>
            <person name="Keller A."/>
            <person name="Neulinger S.C."/>
        </authorList>
    </citation>
    <scope>NUCLEOTIDE SEQUENCE [LARGE SCALE GENOMIC DNA]</scope>
    <source>
        <strain evidence="6 7">DSM 9895</strain>
    </source>
</reference>
<dbReference type="InterPro" id="IPR001482">
    <property type="entry name" value="T2SS/T4SS_dom"/>
</dbReference>
<dbReference type="Proteomes" id="UP001296873">
    <property type="component" value="Unassembled WGS sequence"/>
</dbReference>
<keyword evidence="3" id="KW-0067">ATP-binding</keyword>
<comment type="similarity">
    <text evidence="1">Belongs to the GSP E family.</text>
</comment>
<dbReference type="PANTHER" id="PTHR30258:SF3">
    <property type="entry name" value="SLL1921 PROTEIN"/>
    <property type="match status" value="1"/>
</dbReference>
<accession>A0ABS1D963</accession>
<gene>
    <name evidence="6" type="ORF">CKO28_02440</name>
</gene>
<evidence type="ECO:0000259" key="5">
    <source>
        <dbReference type="Pfam" id="PF00437"/>
    </source>
</evidence>
<feature type="region of interest" description="Disordered" evidence="4">
    <location>
        <begin position="1"/>
        <end position="20"/>
    </location>
</feature>
<evidence type="ECO:0000313" key="6">
    <source>
        <dbReference type="EMBL" id="MBK1666900.1"/>
    </source>
</evidence>
<evidence type="ECO:0000256" key="3">
    <source>
        <dbReference type="ARBA" id="ARBA00022840"/>
    </source>
</evidence>
<proteinExistence type="inferred from homology"/>
<evidence type="ECO:0000256" key="2">
    <source>
        <dbReference type="ARBA" id="ARBA00022741"/>
    </source>
</evidence>
<evidence type="ECO:0000313" key="7">
    <source>
        <dbReference type="Proteomes" id="UP001296873"/>
    </source>
</evidence>
<dbReference type="EMBL" id="NRRL01000003">
    <property type="protein sequence ID" value="MBK1666900.1"/>
    <property type="molecule type" value="Genomic_DNA"/>
</dbReference>
<evidence type="ECO:0000256" key="1">
    <source>
        <dbReference type="ARBA" id="ARBA00006611"/>
    </source>
</evidence>
<feature type="domain" description="Bacterial type II secretion system protein E" evidence="5">
    <location>
        <begin position="126"/>
        <end position="531"/>
    </location>
</feature>
<protein>
    <recommendedName>
        <fullName evidence="5">Bacterial type II secretion system protein E domain-containing protein</fullName>
    </recommendedName>
</protein>
<dbReference type="Gene3D" id="3.40.50.300">
    <property type="entry name" value="P-loop containing nucleotide triphosphate hydrolases"/>
    <property type="match status" value="1"/>
</dbReference>
<keyword evidence="7" id="KW-1185">Reference proteome</keyword>
<feature type="compositionally biased region" description="Polar residues" evidence="4">
    <location>
        <begin position="1"/>
        <end position="15"/>
    </location>
</feature>
<keyword evidence="2" id="KW-0547">Nucleotide-binding</keyword>
<name>A0ABS1D963_9PROT</name>
<dbReference type="PANTHER" id="PTHR30258">
    <property type="entry name" value="TYPE II SECRETION SYSTEM PROTEIN GSPE-RELATED"/>
    <property type="match status" value="1"/>
</dbReference>
<dbReference type="Gene3D" id="3.30.450.90">
    <property type="match status" value="1"/>
</dbReference>
<dbReference type="InterPro" id="IPR027417">
    <property type="entry name" value="P-loop_NTPase"/>
</dbReference>
<dbReference type="SUPFAM" id="SSF52540">
    <property type="entry name" value="P-loop containing nucleoside triphosphate hydrolases"/>
    <property type="match status" value="1"/>
</dbReference>
<sequence length="555" mass="61072">MDTTMTEALQQTAPNPSDAPIDARLPILDAMTGQSHNITGEVITAPNGSFEQSRQLRDMCALTSDGQFLVSVSHAHDPAVLALAERARLLGHKVDTPFIRVEMGTLRALYERADAETGRSTDTNESQRRVIRLITEAVEAGSSDIHVVAEPTHAHVEFRIDGLKHKHVEMRPEEAMQLCGTVHAMSDDSDTAHTELERQQARIDSTKYDLPRTVGQIRVQWNPLGFGGRFMVMRLNDRDESNASTDISALGYEPEELAQLNMMRAQPSGLFVIAGPMNSGKSRTLSRVLRHIIKERRGTWSVQTVEDPIENIIPGAQQMPVVASNDPAERARKYSDAIRGALRSDFNALMIGEIRDAEAAQLATEGAMIGRQVWTSLHANDAISIIFRLKDLGVEAFKLYDPTILRGLIAQRLLPRLCPHCKVDAEASAHDGFSDPTKVARAAALLADVGHKDTPIYGAGPGCQHCRDTGYSGRVAVAETVQPDDRLMDLVREDHKSEARRHWLENLGGKTMLTNAVLKLTEGVVGPEEVEQNVGVLLADPSMQSFFARRQGEQK</sequence>
<comment type="caution">
    <text evidence="6">The sequence shown here is derived from an EMBL/GenBank/DDBJ whole genome shotgun (WGS) entry which is preliminary data.</text>
</comment>